<sequence>METSEKNLDIGPNQAPLCSTTNRAQSTLLETAFWPTAWSNSLLARTGINFQDILHSKGDTSRSLRYRSRSESRSFKSPLTGPRLRESSGKSGSQP</sequence>
<feature type="compositionally biased region" description="Basic and acidic residues" evidence="1">
    <location>
        <begin position="59"/>
        <end position="74"/>
    </location>
</feature>
<name>A0A4Y2JPJ3_ARAVE</name>
<dbReference type="EMBL" id="BGPR01003749">
    <property type="protein sequence ID" value="GBM91960.1"/>
    <property type="molecule type" value="Genomic_DNA"/>
</dbReference>
<evidence type="ECO:0000313" key="2">
    <source>
        <dbReference type="EMBL" id="GBM91960.1"/>
    </source>
</evidence>
<proteinExistence type="predicted"/>
<reference evidence="2 3" key="1">
    <citation type="journal article" date="2019" name="Sci. Rep.">
        <title>Orb-weaving spider Araneus ventricosus genome elucidates the spidroin gene catalogue.</title>
        <authorList>
            <person name="Kono N."/>
            <person name="Nakamura H."/>
            <person name="Ohtoshi R."/>
            <person name="Moran D.A.P."/>
            <person name="Shinohara A."/>
            <person name="Yoshida Y."/>
            <person name="Fujiwara M."/>
            <person name="Mori M."/>
            <person name="Tomita M."/>
            <person name="Arakawa K."/>
        </authorList>
    </citation>
    <scope>NUCLEOTIDE SEQUENCE [LARGE SCALE GENOMIC DNA]</scope>
</reference>
<evidence type="ECO:0000256" key="1">
    <source>
        <dbReference type="SAM" id="MobiDB-lite"/>
    </source>
</evidence>
<organism evidence="2 3">
    <name type="scientific">Araneus ventricosus</name>
    <name type="common">Orbweaver spider</name>
    <name type="synonym">Epeira ventricosa</name>
    <dbReference type="NCBI Taxonomy" id="182803"/>
    <lineage>
        <taxon>Eukaryota</taxon>
        <taxon>Metazoa</taxon>
        <taxon>Ecdysozoa</taxon>
        <taxon>Arthropoda</taxon>
        <taxon>Chelicerata</taxon>
        <taxon>Arachnida</taxon>
        <taxon>Araneae</taxon>
        <taxon>Araneomorphae</taxon>
        <taxon>Entelegynae</taxon>
        <taxon>Araneoidea</taxon>
        <taxon>Araneidae</taxon>
        <taxon>Araneus</taxon>
    </lineage>
</organism>
<dbReference type="AlphaFoldDB" id="A0A4Y2JPJ3"/>
<keyword evidence="3" id="KW-1185">Reference proteome</keyword>
<feature type="region of interest" description="Disordered" evidence="1">
    <location>
        <begin position="59"/>
        <end position="95"/>
    </location>
</feature>
<gene>
    <name evidence="2" type="ORF">AVEN_141701_1</name>
</gene>
<protein>
    <submittedName>
        <fullName evidence="2">Uncharacterized protein</fullName>
    </submittedName>
</protein>
<dbReference type="Proteomes" id="UP000499080">
    <property type="component" value="Unassembled WGS sequence"/>
</dbReference>
<evidence type="ECO:0000313" key="3">
    <source>
        <dbReference type="Proteomes" id="UP000499080"/>
    </source>
</evidence>
<accession>A0A4Y2JPJ3</accession>
<comment type="caution">
    <text evidence="2">The sequence shown here is derived from an EMBL/GenBank/DDBJ whole genome shotgun (WGS) entry which is preliminary data.</text>
</comment>